<dbReference type="PRINTS" id="PR00455">
    <property type="entry name" value="HTHTETR"/>
</dbReference>
<evidence type="ECO:0000313" key="7">
    <source>
        <dbReference type="Proteomes" id="UP001589627"/>
    </source>
</evidence>
<dbReference type="InterPro" id="IPR050109">
    <property type="entry name" value="HTH-type_TetR-like_transc_reg"/>
</dbReference>
<evidence type="ECO:0000256" key="3">
    <source>
        <dbReference type="ARBA" id="ARBA00023163"/>
    </source>
</evidence>
<keyword evidence="7" id="KW-1185">Reference proteome</keyword>
<keyword evidence="1" id="KW-0805">Transcription regulation</keyword>
<keyword evidence="2 4" id="KW-0238">DNA-binding</keyword>
<dbReference type="PROSITE" id="PS01081">
    <property type="entry name" value="HTH_TETR_1"/>
    <property type="match status" value="1"/>
</dbReference>
<sequence length="215" mass="22914">MPGSMRDRILAAAVSVMRERGVANTTTKEIARVAGVAEGSIYNHFADKTELVAASMAEVAGGIRGALRRLPERVGRNSVEDNLAEFAEAQITFFTDLLPITGPVLGDRDLCAWLREGGPEASCGDSPPAPVLPHAAVISYLEAERGVGRLAAWARPPYLAALLIGACQQYAFVRLLTPPEAVTEVAGLPADPAEYARQVAHTVMAGHHARRARPR</sequence>
<proteinExistence type="predicted"/>
<evidence type="ECO:0000313" key="6">
    <source>
        <dbReference type="EMBL" id="MFB9837594.1"/>
    </source>
</evidence>
<organism evidence="6 7">
    <name type="scientific">Actinoallomurus acaciae</name>
    <dbReference type="NCBI Taxonomy" id="502577"/>
    <lineage>
        <taxon>Bacteria</taxon>
        <taxon>Bacillati</taxon>
        <taxon>Actinomycetota</taxon>
        <taxon>Actinomycetes</taxon>
        <taxon>Streptosporangiales</taxon>
        <taxon>Thermomonosporaceae</taxon>
        <taxon>Actinoallomurus</taxon>
    </lineage>
</organism>
<reference evidence="6 7" key="1">
    <citation type="submission" date="2024-09" db="EMBL/GenBank/DDBJ databases">
        <authorList>
            <person name="Sun Q."/>
            <person name="Mori K."/>
        </authorList>
    </citation>
    <scope>NUCLEOTIDE SEQUENCE [LARGE SCALE GENOMIC DNA]</scope>
    <source>
        <strain evidence="6 7">TBRC 0563</strain>
    </source>
</reference>
<dbReference type="SUPFAM" id="SSF46689">
    <property type="entry name" value="Homeodomain-like"/>
    <property type="match status" value="1"/>
</dbReference>
<dbReference type="PANTHER" id="PTHR30055">
    <property type="entry name" value="HTH-TYPE TRANSCRIPTIONAL REGULATOR RUTR"/>
    <property type="match status" value="1"/>
</dbReference>
<dbReference type="InterPro" id="IPR001647">
    <property type="entry name" value="HTH_TetR"/>
</dbReference>
<keyword evidence="3" id="KW-0804">Transcription</keyword>
<dbReference type="InterPro" id="IPR023772">
    <property type="entry name" value="DNA-bd_HTH_TetR-type_CS"/>
</dbReference>
<dbReference type="Gene3D" id="1.10.357.10">
    <property type="entry name" value="Tetracycline Repressor, domain 2"/>
    <property type="match status" value="1"/>
</dbReference>
<dbReference type="RefSeq" id="WP_378210467.1">
    <property type="nucleotide sequence ID" value="NZ_JBHLZP010000398.1"/>
</dbReference>
<dbReference type="Proteomes" id="UP001589627">
    <property type="component" value="Unassembled WGS sequence"/>
</dbReference>
<accession>A0ABV5YRA7</accession>
<comment type="caution">
    <text evidence="6">The sequence shown here is derived from an EMBL/GenBank/DDBJ whole genome shotgun (WGS) entry which is preliminary data.</text>
</comment>
<dbReference type="EMBL" id="JBHLZP010000398">
    <property type="protein sequence ID" value="MFB9837594.1"/>
    <property type="molecule type" value="Genomic_DNA"/>
</dbReference>
<dbReference type="PROSITE" id="PS50977">
    <property type="entry name" value="HTH_TETR_2"/>
    <property type="match status" value="1"/>
</dbReference>
<evidence type="ECO:0000256" key="1">
    <source>
        <dbReference type="ARBA" id="ARBA00023015"/>
    </source>
</evidence>
<name>A0ABV5YRA7_9ACTN</name>
<gene>
    <name evidence="6" type="ORF">ACFFNX_36015</name>
</gene>
<dbReference type="InterPro" id="IPR009057">
    <property type="entry name" value="Homeodomain-like_sf"/>
</dbReference>
<feature type="domain" description="HTH tetR-type" evidence="5">
    <location>
        <begin position="3"/>
        <end position="63"/>
    </location>
</feature>
<dbReference type="PANTHER" id="PTHR30055:SF238">
    <property type="entry name" value="MYCOFACTOCIN BIOSYNTHESIS TRANSCRIPTIONAL REGULATOR MFTR-RELATED"/>
    <property type="match status" value="1"/>
</dbReference>
<feature type="DNA-binding region" description="H-T-H motif" evidence="4">
    <location>
        <begin position="26"/>
        <end position="45"/>
    </location>
</feature>
<evidence type="ECO:0000256" key="4">
    <source>
        <dbReference type="PROSITE-ProRule" id="PRU00335"/>
    </source>
</evidence>
<dbReference type="Pfam" id="PF00440">
    <property type="entry name" value="TetR_N"/>
    <property type="match status" value="1"/>
</dbReference>
<evidence type="ECO:0000256" key="2">
    <source>
        <dbReference type="ARBA" id="ARBA00023125"/>
    </source>
</evidence>
<evidence type="ECO:0000259" key="5">
    <source>
        <dbReference type="PROSITE" id="PS50977"/>
    </source>
</evidence>
<protein>
    <submittedName>
        <fullName evidence="6">TetR/AcrR family transcriptional regulator</fullName>
    </submittedName>
</protein>